<name>A0ACB8B4F6_9AGAM</name>
<reference evidence="1" key="1">
    <citation type="journal article" date="2021" name="New Phytol.">
        <title>Evolutionary innovations through gain and loss of genes in the ectomycorrhizal Boletales.</title>
        <authorList>
            <person name="Wu G."/>
            <person name="Miyauchi S."/>
            <person name="Morin E."/>
            <person name="Kuo A."/>
            <person name="Drula E."/>
            <person name="Varga T."/>
            <person name="Kohler A."/>
            <person name="Feng B."/>
            <person name="Cao Y."/>
            <person name="Lipzen A."/>
            <person name="Daum C."/>
            <person name="Hundley H."/>
            <person name="Pangilinan J."/>
            <person name="Johnson J."/>
            <person name="Barry K."/>
            <person name="LaButti K."/>
            <person name="Ng V."/>
            <person name="Ahrendt S."/>
            <person name="Min B."/>
            <person name="Choi I.G."/>
            <person name="Park H."/>
            <person name="Plett J.M."/>
            <person name="Magnuson J."/>
            <person name="Spatafora J.W."/>
            <person name="Nagy L.G."/>
            <person name="Henrissat B."/>
            <person name="Grigoriev I.V."/>
            <person name="Yang Z.L."/>
            <person name="Xu J."/>
            <person name="Martin F.M."/>
        </authorList>
    </citation>
    <scope>NUCLEOTIDE SEQUENCE</scope>
    <source>
        <strain evidence="1">KUC20120723A-06</strain>
    </source>
</reference>
<sequence length="264" mass="28790">MNEGSSCAAFGIVYSSIINVLATKHFWCMTADGLLDNGISSDIGDMERDIPPSLSLVSVGEYEDSTTSTSGEELQVGGLPMNTPKSFILDIRHLNQRIFVWKAMVGKCIEGQKPAGPAILLATCGQISLQSGCLSERVTVQKLVCPEVNDDCNPMKSNGYSWTLWLSPNSHARMFTKPAPPSSRARSTMVDASPSLEQNHFNTPLAFGNDGECELEEPFLGFGRDLKRWVKNLRESAEIVITVNNGKLAVGDLCAMDWKSLQLV</sequence>
<keyword evidence="2" id="KW-1185">Reference proteome</keyword>
<organism evidence="1 2">
    <name type="scientific">Leucogyrophana mollusca</name>
    <dbReference type="NCBI Taxonomy" id="85980"/>
    <lineage>
        <taxon>Eukaryota</taxon>
        <taxon>Fungi</taxon>
        <taxon>Dikarya</taxon>
        <taxon>Basidiomycota</taxon>
        <taxon>Agaricomycotina</taxon>
        <taxon>Agaricomycetes</taxon>
        <taxon>Agaricomycetidae</taxon>
        <taxon>Boletales</taxon>
        <taxon>Boletales incertae sedis</taxon>
        <taxon>Leucogyrophana</taxon>
    </lineage>
</organism>
<dbReference type="EMBL" id="MU266644">
    <property type="protein sequence ID" value="KAH7919622.1"/>
    <property type="molecule type" value="Genomic_DNA"/>
</dbReference>
<accession>A0ACB8B4F6</accession>
<dbReference type="Proteomes" id="UP000790709">
    <property type="component" value="Unassembled WGS sequence"/>
</dbReference>
<gene>
    <name evidence="1" type="ORF">BV22DRAFT_1050926</name>
</gene>
<protein>
    <submittedName>
        <fullName evidence="1">Uncharacterized protein</fullName>
    </submittedName>
</protein>
<proteinExistence type="predicted"/>
<evidence type="ECO:0000313" key="2">
    <source>
        <dbReference type="Proteomes" id="UP000790709"/>
    </source>
</evidence>
<evidence type="ECO:0000313" key="1">
    <source>
        <dbReference type="EMBL" id="KAH7919622.1"/>
    </source>
</evidence>
<comment type="caution">
    <text evidence="1">The sequence shown here is derived from an EMBL/GenBank/DDBJ whole genome shotgun (WGS) entry which is preliminary data.</text>
</comment>